<accession>A0ABY3RN41</accession>
<dbReference type="Proteomes" id="UP001431010">
    <property type="component" value="Chromosome"/>
</dbReference>
<sequence>MDLSTEELLGLSEPALIAAYADARRRFVQQKFARDTQRARLEWMRAKAFVNSSGNVTERNMAVTLSDELARKGQEVRELTRELDLAKAEVDVIDMVIRLRGAHGLSSRPLSTGHADEPGEGLAEPDADQDLS</sequence>
<dbReference type="EMBL" id="CP088156">
    <property type="protein sequence ID" value="UFZ07964.1"/>
    <property type="molecule type" value="Genomic_DNA"/>
</dbReference>
<gene>
    <name evidence="3" type="ORF">LQG66_17405</name>
</gene>
<feature type="coiled-coil region" evidence="1">
    <location>
        <begin position="62"/>
        <end position="89"/>
    </location>
</feature>
<keyword evidence="4" id="KW-1185">Reference proteome</keyword>
<feature type="region of interest" description="Disordered" evidence="2">
    <location>
        <begin position="105"/>
        <end position="132"/>
    </location>
</feature>
<proteinExistence type="predicted"/>
<feature type="compositionally biased region" description="Acidic residues" evidence="2">
    <location>
        <begin position="123"/>
        <end position="132"/>
    </location>
</feature>
<evidence type="ECO:0000313" key="3">
    <source>
        <dbReference type="EMBL" id="UFZ07964.1"/>
    </source>
</evidence>
<protein>
    <submittedName>
        <fullName evidence="3">Uncharacterized protein</fullName>
    </submittedName>
</protein>
<dbReference type="RefSeq" id="WP_231327413.1">
    <property type="nucleotide sequence ID" value="NZ_CP088156.1"/>
</dbReference>
<name>A0ABY3RN41_9BRAD</name>
<reference evidence="3" key="1">
    <citation type="journal article" date="2024" name="Antonie Van Leeuwenhoek">
        <title>Bradyrhizobium ontarionense sp. nov., a novel bacterial symbiont isolated from Aeschynomene indica (Indian jointvetch), harbours photosynthesis, nitrogen fixation and nitrous oxide (N2O) reductase genes.</title>
        <authorList>
            <person name="Bromfield E.S.P."/>
            <person name="Cloutier S."/>
        </authorList>
    </citation>
    <scope>NUCLEOTIDE SEQUENCE</scope>
    <source>
        <strain evidence="3">A19</strain>
    </source>
</reference>
<evidence type="ECO:0000313" key="4">
    <source>
        <dbReference type="Proteomes" id="UP001431010"/>
    </source>
</evidence>
<evidence type="ECO:0000256" key="2">
    <source>
        <dbReference type="SAM" id="MobiDB-lite"/>
    </source>
</evidence>
<evidence type="ECO:0000256" key="1">
    <source>
        <dbReference type="SAM" id="Coils"/>
    </source>
</evidence>
<keyword evidence="1" id="KW-0175">Coiled coil</keyword>
<organism evidence="3 4">
    <name type="scientific">Bradyrhizobium ontarionense</name>
    <dbReference type="NCBI Taxonomy" id="2898149"/>
    <lineage>
        <taxon>Bacteria</taxon>
        <taxon>Pseudomonadati</taxon>
        <taxon>Pseudomonadota</taxon>
        <taxon>Alphaproteobacteria</taxon>
        <taxon>Hyphomicrobiales</taxon>
        <taxon>Nitrobacteraceae</taxon>
        <taxon>Bradyrhizobium</taxon>
    </lineage>
</organism>